<organism evidence="7 8">
    <name type="scientific">Bacteroides uniformis str. 3978 T3 ii</name>
    <dbReference type="NCBI Taxonomy" id="1339349"/>
    <lineage>
        <taxon>Bacteria</taxon>
        <taxon>Pseudomonadati</taxon>
        <taxon>Bacteroidota</taxon>
        <taxon>Bacteroidia</taxon>
        <taxon>Bacteroidales</taxon>
        <taxon>Bacteroidaceae</taxon>
        <taxon>Bacteroides</taxon>
    </lineage>
</organism>
<dbReference type="InterPro" id="IPR014756">
    <property type="entry name" value="Ig_E-set"/>
</dbReference>
<keyword evidence="2" id="KW-0119">Carbohydrate metabolism</keyword>
<evidence type="ECO:0000256" key="3">
    <source>
        <dbReference type="ARBA" id="ARBA00023326"/>
    </source>
</evidence>
<keyword evidence="3" id="KW-0624">Polysaccharide degradation</keyword>
<evidence type="ECO:0000256" key="1">
    <source>
        <dbReference type="ARBA" id="ARBA00007072"/>
    </source>
</evidence>
<dbReference type="SUPFAM" id="SSF81296">
    <property type="entry name" value="E set domains"/>
    <property type="match status" value="1"/>
</dbReference>
<evidence type="ECO:0000313" key="7">
    <source>
        <dbReference type="EMBL" id="KDS48065.1"/>
    </source>
</evidence>
<comment type="similarity">
    <text evidence="1">Belongs to the glycosyl hydrolase 9 (cellulase E) family.</text>
</comment>
<dbReference type="Gene3D" id="1.50.10.10">
    <property type="match status" value="1"/>
</dbReference>
<dbReference type="CDD" id="cd02850">
    <property type="entry name" value="E_set_Cellulase_N"/>
    <property type="match status" value="1"/>
</dbReference>
<protein>
    <submittedName>
        <fullName evidence="7">Glycosyl hydrolase 9 family protein</fullName>
    </submittedName>
</protein>
<keyword evidence="7" id="KW-0378">Hydrolase</keyword>
<keyword evidence="4" id="KW-0732">Signal</keyword>
<evidence type="ECO:0000256" key="4">
    <source>
        <dbReference type="SAM" id="SignalP"/>
    </source>
</evidence>
<evidence type="ECO:0000313" key="8">
    <source>
        <dbReference type="Proteomes" id="UP000028013"/>
    </source>
</evidence>
<dbReference type="Pfam" id="PF02927">
    <property type="entry name" value="CelD_N"/>
    <property type="match status" value="1"/>
</dbReference>
<proteinExistence type="inferred from homology"/>
<dbReference type="InterPro" id="IPR008928">
    <property type="entry name" value="6-hairpin_glycosidase_sf"/>
</dbReference>
<dbReference type="PATRIC" id="fig|1339349.3.peg.4050"/>
<feature type="domain" description="Glycoside hydrolase family 9" evidence="5">
    <location>
        <begin position="422"/>
        <end position="778"/>
    </location>
</feature>
<dbReference type="InterPro" id="IPR001701">
    <property type="entry name" value="Glyco_hydro_9"/>
</dbReference>
<feature type="signal peptide" evidence="4">
    <location>
        <begin position="1"/>
        <end position="23"/>
    </location>
</feature>
<dbReference type="Proteomes" id="UP000028013">
    <property type="component" value="Unassembled WGS sequence"/>
</dbReference>
<dbReference type="InterPro" id="IPR012341">
    <property type="entry name" value="6hp_glycosidase-like_sf"/>
</dbReference>
<dbReference type="InterPro" id="IPR004197">
    <property type="entry name" value="Cellulase_Ig-like"/>
</dbReference>
<name>A0A078RWX9_BACUN</name>
<dbReference type="AlphaFoldDB" id="A0A078RWX9"/>
<feature type="domain" description="Cellulase Ig-like" evidence="6">
    <location>
        <begin position="300"/>
        <end position="382"/>
    </location>
</feature>
<dbReference type="GO" id="GO:0000272">
    <property type="term" value="P:polysaccharide catabolic process"/>
    <property type="evidence" value="ECO:0007669"/>
    <property type="project" value="UniProtKB-KW"/>
</dbReference>
<dbReference type="GeneID" id="99750206"/>
<feature type="chain" id="PRO_5001744539" evidence="4">
    <location>
        <begin position="24"/>
        <end position="844"/>
    </location>
</feature>
<dbReference type="EMBL" id="JNHN01000184">
    <property type="protein sequence ID" value="KDS48065.1"/>
    <property type="molecule type" value="Genomic_DNA"/>
</dbReference>
<reference evidence="7 8" key="1">
    <citation type="submission" date="2014-04" db="EMBL/GenBank/DDBJ databases">
        <authorList>
            <person name="Sears C."/>
            <person name="Carroll K."/>
            <person name="Sack B.R."/>
            <person name="Qadri F."/>
            <person name="Myers L.L."/>
            <person name="Chung G.-T."/>
            <person name="Escheverria P."/>
            <person name="Fraser C.M."/>
            <person name="Sadzewicz L."/>
            <person name="Shefchek K.A."/>
            <person name="Tallon L."/>
            <person name="Das S.P."/>
            <person name="Daugherty S."/>
            <person name="Mongodin E.F."/>
        </authorList>
    </citation>
    <scope>NUCLEOTIDE SEQUENCE [LARGE SCALE GENOMIC DNA]</scope>
    <source>
        <strain evidence="7 8">3978 T3 ii</strain>
    </source>
</reference>
<evidence type="ECO:0000259" key="6">
    <source>
        <dbReference type="Pfam" id="PF02927"/>
    </source>
</evidence>
<dbReference type="Gene3D" id="2.60.40.10">
    <property type="entry name" value="Immunoglobulins"/>
    <property type="match status" value="1"/>
</dbReference>
<dbReference type="SUPFAM" id="SSF48208">
    <property type="entry name" value="Six-hairpin glycosidases"/>
    <property type="match status" value="1"/>
</dbReference>
<sequence length="844" mass="94705">MRKKHFLFASVLALLCGSSALHAQDFKLTSSGYFKNQGVDIMAFDDIYPEGHQGGVCIIMNGHRVATNGDIRLEATPGQWQPVPKQLDRKLGDNSITATLCYPDSSRHLTGFNPMIYPDLHLIYTVNVESKGKNIEVTVDLDRPIPQEFIGKVGFNLEFFPGSLFGKPWIMDGQSGIFPQQPNSPLMTTQPNYLHTGNYHDGKQSLADMDKLIGKGYSPIVADDIISEPYAKGRKFTSRPDDPYNKVTIESLSGDLQLFDGRMNHNNGWFVLRSNIKPGVTKGAVKWIITPNVVADWMYQPVIQTSQIGYHPAQDKEAVIEMDIRDNRKETAQIIRIDADGEKVVKNVTPANWGKFLRYNYLKVDFTDVKEPGLYKIKYDTSVSPIFRIDNDVYARGVWQPVLEYFLPVQMCHMRVNEKYRVWHDCCHMDDAQMAPAHNHIDGYDQKEGLSKFKPGEVVPGVNIGGWHDAGDFDLRIESQAGESYILALAYEAFHPNLDVTSIDQINRVTEIHQPDGKNDLLQQVENGALTVVNGYLALGRLYRGIICNDLRQYVLLGDAAAMTDGKIGNEDDRWIFTEDNPGRELSTAAQLAAVSRVLKGFNDTLSVHCLDIARKVYASTGNGNNRALFPKVQAAVELYLTTGEQPYMDFILDNKELIIKQIGRIGWYTARVEKQFAQMKNKKAKAFSTAFRKALTGYEQELNKQVQETPYGIPYRPHIWGAGWDIQRFGFQHYFLTTAYPEIFPKAPVFNALNFILGCHPGSNQASFASGVGAQSATVGYGLNRADWSYIPGGVISGTALIRPDFPELLTFPFLWQQTEYVLGGGSSHYMFLVLAAEQLLKQ</sequence>
<evidence type="ECO:0000259" key="5">
    <source>
        <dbReference type="Pfam" id="PF00759"/>
    </source>
</evidence>
<comment type="caution">
    <text evidence="7">The sequence shown here is derived from an EMBL/GenBank/DDBJ whole genome shotgun (WGS) entry which is preliminary data.</text>
</comment>
<dbReference type="InterPro" id="IPR013783">
    <property type="entry name" value="Ig-like_fold"/>
</dbReference>
<gene>
    <name evidence="7" type="ORF">M094_2997</name>
</gene>
<evidence type="ECO:0000256" key="2">
    <source>
        <dbReference type="ARBA" id="ARBA00023277"/>
    </source>
</evidence>
<accession>A0A078RWX9</accession>
<dbReference type="RefSeq" id="WP_005831008.1">
    <property type="nucleotide sequence ID" value="NZ_JNHN01000184.1"/>
</dbReference>
<dbReference type="GO" id="GO:0008810">
    <property type="term" value="F:cellulase activity"/>
    <property type="evidence" value="ECO:0007669"/>
    <property type="project" value="InterPro"/>
</dbReference>
<dbReference type="Pfam" id="PF00759">
    <property type="entry name" value="Glyco_hydro_9"/>
    <property type="match status" value="1"/>
</dbReference>